<evidence type="ECO:0000256" key="1">
    <source>
        <dbReference type="SAM" id="MobiDB-lite"/>
    </source>
</evidence>
<comment type="caution">
    <text evidence="2">The sequence shown here is derived from an EMBL/GenBank/DDBJ whole genome shotgun (WGS) entry which is preliminary data.</text>
</comment>
<evidence type="ECO:0000313" key="3">
    <source>
        <dbReference type="Proteomes" id="UP000765509"/>
    </source>
</evidence>
<dbReference type="Proteomes" id="UP000765509">
    <property type="component" value="Unassembled WGS sequence"/>
</dbReference>
<name>A0A9Q3GDF1_9BASI</name>
<dbReference type="AlphaFoldDB" id="A0A9Q3GDF1"/>
<dbReference type="OrthoDB" id="2687337at2759"/>
<accession>A0A9Q3GDF1</accession>
<feature type="region of interest" description="Disordered" evidence="1">
    <location>
        <begin position="133"/>
        <end position="166"/>
    </location>
</feature>
<feature type="compositionally biased region" description="Basic residues" evidence="1">
    <location>
        <begin position="150"/>
        <end position="165"/>
    </location>
</feature>
<protein>
    <submittedName>
        <fullName evidence="2">Uncharacterized protein</fullName>
    </submittedName>
</protein>
<evidence type="ECO:0000313" key="2">
    <source>
        <dbReference type="EMBL" id="MBW0462911.1"/>
    </source>
</evidence>
<sequence>MSSLLNFAGPASQPVSATQCGNLILFTKVLRPQMYLSPDNMIEEIELEKFKKSLQNFDKCIKSKRTKIIGKLKANRTSPQEEEWLDNHGNLIEETVIFQRFFHSNNDGKDVIKISCMEFEAIKRLVEHGNDIQRSNSFSQKRPLDDMKKKNAKKRAKPSHSHKNNRIATLSQKLEIINWNHQNGKNQRTEEENFNEIYPELCLKQPHISAWLKEEKTIHKNHQMTNSKDVKRVIPVKHAQVVEMLEE</sequence>
<keyword evidence="3" id="KW-1185">Reference proteome</keyword>
<proteinExistence type="predicted"/>
<dbReference type="EMBL" id="AVOT02000447">
    <property type="protein sequence ID" value="MBW0462911.1"/>
    <property type="molecule type" value="Genomic_DNA"/>
</dbReference>
<reference evidence="2" key="1">
    <citation type="submission" date="2021-03" db="EMBL/GenBank/DDBJ databases">
        <title>Draft genome sequence of rust myrtle Austropuccinia psidii MF-1, a brazilian biotype.</title>
        <authorList>
            <person name="Quecine M.C."/>
            <person name="Pachon D.M.R."/>
            <person name="Bonatelli M.L."/>
            <person name="Correr F.H."/>
            <person name="Franceschini L.M."/>
            <person name="Leite T.F."/>
            <person name="Margarido G.R.A."/>
            <person name="Almeida C.A."/>
            <person name="Ferrarezi J.A."/>
            <person name="Labate C.A."/>
        </authorList>
    </citation>
    <scope>NUCLEOTIDE SEQUENCE</scope>
    <source>
        <strain evidence="2">MF-1</strain>
    </source>
</reference>
<gene>
    <name evidence="2" type="ORF">O181_002626</name>
</gene>
<organism evidence="2 3">
    <name type="scientific">Austropuccinia psidii MF-1</name>
    <dbReference type="NCBI Taxonomy" id="1389203"/>
    <lineage>
        <taxon>Eukaryota</taxon>
        <taxon>Fungi</taxon>
        <taxon>Dikarya</taxon>
        <taxon>Basidiomycota</taxon>
        <taxon>Pucciniomycotina</taxon>
        <taxon>Pucciniomycetes</taxon>
        <taxon>Pucciniales</taxon>
        <taxon>Sphaerophragmiaceae</taxon>
        <taxon>Austropuccinia</taxon>
    </lineage>
</organism>